<dbReference type="EMBL" id="LYOS01000002">
    <property type="protein sequence ID" value="OFV67982.1"/>
    <property type="molecule type" value="Genomic_DNA"/>
</dbReference>
<dbReference type="InterPro" id="IPR038071">
    <property type="entry name" value="UROD/MetE-like_sf"/>
</dbReference>
<sequence length="351" mass="38472">MKLILEGKKGEIDRIPCACPGVGTYTENLMKEFNAGWPEAHKDPEKMAILGSAAYEKFGLESVVVPFDAVVEAEILGMAVDFREKQLKKGKILWPGVLRPGFTKDGVEIKEPSDLTIPDDIANSGRVPVITEALKILHEKYYGEVPIFVWSMGIFTTLLGYVLDTIQFMMLVRTDPEKVKAFYNAVLDLPIELGKIYKEAGADYVVYREDGACCDNVSPKDFVDLFKAPISEIFAKSPMEILTMSGTAGPIMKDCAEVGAKMIVIDEKTDAVKARESVDSAGTGVALAGNLPTMSLLKKKNSADKIDAWVKNIIENAKIDVVSPGCDFFVKTPDENIEAMVAATRKYGQLK</sequence>
<dbReference type="Gene3D" id="3.20.20.210">
    <property type="match status" value="1"/>
</dbReference>
<dbReference type="Pfam" id="PF01208">
    <property type="entry name" value="URO-D"/>
    <property type="match status" value="1"/>
</dbReference>
<evidence type="ECO:0000313" key="3">
    <source>
        <dbReference type="EMBL" id="OFV67982.1"/>
    </source>
</evidence>
<dbReference type="GO" id="GO:0006779">
    <property type="term" value="P:porphyrin-containing compound biosynthetic process"/>
    <property type="evidence" value="ECO:0007669"/>
    <property type="project" value="InterPro"/>
</dbReference>
<proteinExistence type="predicted"/>
<name>A0A1F2PAM7_9EURY</name>
<dbReference type="PANTHER" id="PTHR47099:SF1">
    <property type="entry name" value="METHYLCOBAMIDE:COM METHYLTRANSFERASE MTBA"/>
    <property type="match status" value="1"/>
</dbReference>
<dbReference type="AlphaFoldDB" id="A0A1F2PAM7"/>
<keyword evidence="1" id="KW-0472">Membrane</keyword>
<dbReference type="InterPro" id="IPR052024">
    <property type="entry name" value="Methanogen_methyltrans"/>
</dbReference>
<feature type="transmembrane region" description="Helical" evidence="1">
    <location>
        <begin position="145"/>
        <end position="163"/>
    </location>
</feature>
<organism evidence="3 4">
    <name type="scientific">Candidatus Syntropharchaeum caldarium</name>
    <dbReference type="NCBI Taxonomy" id="1838285"/>
    <lineage>
        <taxon>Archaea</taxon>
        <taxon>Methanobacteriati</taxon>
        <taxon>Methanobacteriota</taxon>
        <taxon>Stenosarchaea group</taxon>
        <taxon>Methanomicrobia</taxon>
        <taxon>Methanosarcinales</taxon>
        <taxon>ANME-2 cluster</taxon>
        <taxon>Candidatus Syntropharchaeum</taxon>
    </lineage>
</organism>
<dbReference type="Proteomes" id="UP000186940">
    <property type="component" value="Unassembled WGS sequence"/>
</dbReference>
<keyword evidence="1" id="KW-0812">Transmembrane</keyword>
<dbReference type="GO" id="GO:0008168">
    <property type="term" value="F:methyltransferase activity"/>
    <property type="evidence" value="ECO:0007669"/>
    <property type="project" value="UniProtKB-KW"/>
</dbReference>
<feature type="domain" description="Uroporphyrinogen decarboxylase (URO-D)" evidence="2">
    <location>
        <begin position="9"/>
        <end position="347"/>
    </location>
</feature>
<dbReference type="InterPro" id="IPR000257">
    <property type="entry name" value="Uroporphyrinogen_deCOase"/>
</dbReference>
<evidence type="ECO:0000313" key="4">
    <source>
        <dbReference type="Proteomes" id="UP000186940"/>
    </source>
</evidence>
<keyword evidence="3" id="KW-0808">Transferase</keyword>
<comment type="caution">
    <text evidence="3">The sequence shown here is derived from an EMBL/GenBank/DDBJ whole genome shotgun (WGS) entry which is preliminary data.</text>
</comment>
<evidence type="ECO:0000256" key="1">
    <source>
        <dbReference type="SAM" id="Phobius"/>
    </source>
</evidence>
<accession>A0A1F2PAM7</accession>
<evidence type="ECO:0000259" key="2">
    <source>
        <dbReference type="Pfam" id="PF01208"/>
    </source>
</evidence>
<gene>
    <name evidence="3" type="ORF">SCAL_000622</name>
</gene>
<keyword evidence="1" id="KW-1133">Transmembrane helix</keyword>
<dbReference type="GO" id="GO:0032259">
    <property type="term" value="P:methylation"/>
    <property type="evidence" value="ECO:0007669"/>
    <property type="project" value="UniProtKB-KW"/>
</dbReference>
<protein>
    <submittedName>
        <fullName evidence="3">Methylcobalamin:coenzyme M methyltransferase</fullName>
    </submittedName>
</protein>
<dbReference type="GO" id="GO:0004853">
    <property type="term" value="F:uroporphyrinogen decarboxylase activity"/>
    <property type="evidence" value="ECO:0007669"/>
    <property type="project" value="InterPro"/>
</dbReference>
<dbReference type="STRING" id="1838285.SCAL_000622"/>
<keyword evidence="3" id="KW-0489">Methyltransferase</keyword>
<reference evidence="3" key="1">
    <citation type="submission" date="2016-05" db="EMBL/GenBank/DDBJ databases">
        <title>Microbial consortia oxidize butane by reversing methanogenesis.</title>
        <authorList>
            <person name="Laso-Perez R."/>
            <person name="Richter M."/>
            <person name="Wegener G."/>
            <person name="Musat F."/>
        </authorList>
    </citation>
    <scope>NUCLEOTIDE SEQUENCE [LARGE SCALE GENOMIC DNA]</scope>
    <source>
        <strain evidence="3">BOX2</strain>
    </source>
</reference>
<dbReference type="PANTHER" id="PTHR47099">
    <property type="entry name" value="METHYLCOBAMIDE:COM METHYLTRANSFERASE MTBA"/>
    <property type="match status" value="1"/>
</dbReference>
<keyword evidence="4" id="KW-1185">Reference proteome</keyword>
<dbReference type="SUPFAM" id="SSF51726">
    <property type="entry name" value="UROD/MetE-like"/>
    <property type="match status" value="1"/>
</dbReference>